<dbReference type="EMBL" id="JAEMNV010000024">
    <property type="protein sequence ID" value="MBJ8343002.1"/>
    <property type="molecule type" value="Genomic_DNA"/>
</dbReference>
<sequence length="195" mass="21811">MRRCCEALLDGAADALGLSSGEEDELEQRAFLFVREALYGLDSLADMGVRTELKELRAKAVEFLAASPLPTVHDVLGPVLENIRHREYREAHDKLAAVRKADTAGTNAENLLAIEAYLLIQLRRFEDVPQVIGNLLAVSELLPNNLEINLQNLKNIREALLSTRLMWVSPFPQLSTQVQLIDRAIEDIESRRDGP</sequence>
<dbReference type="RefSeq" id="WP_199708686.1">
    <property type="nucleotide sequence ID" value="NZ_JAEMNV010000024.1"/>
</dbReference>
<evidence type="ECO:0000313" key="2">
    <source>
        <dbReference type="Proteomes" id="UP000655868"/>
    </source>
</evidence>
<accession>A0A934NXD2</accession>
<evidence type="ECO:0000313" key="1">
    <source>
        <dbReference type="EMBL" id="MBJ8343002.1"/>
    </source>
</evidence>
<proteinExistence type="predicted"/>
<organism evidence="1 2">
    <name type="scientific">Antrihabitans stalagmiti</name>
    <dbReference type="NCBI Taxonomy" id="2799499"/>
    <lineage>
        <taxon>Bacteria</taxon>
        <taxon>Bacillati</taxon>
        <taxon>Actinomycetota</taxon>
        <taxon>Actinomycetes</taxon>
        <taxon>Mycobacteriales</taxon>
        <taxon>Nocardiaceae</taxon>
        <taxon>Antrihabitans</taxon>
    </lineage>
</organism>
<gene>
    <name evidence="1" type="ORF">JGU71_29380</name>
</gene>
<protein>
    <submittedName>
        <fullName evidence="1">Uncharacterized protein</fullName>
    </submittedName>
</protein>
<reference evidence="1" key="1">
    <citation type="submission" date="2020-12" db="EMBL/GenBank/DDBJ databases">
        <title>Antrihabitans popcorni sp. nov. and Antrihabitans auranticaus sp. nov., isolated from a larva cave.</title>
        <authorList>
            <person name="Lee S.D."/>
            <person name="Kim I.S."/>
        </authorList>
    </citation>
    <scope>NUCLEOTIDE SEQUENCE</scope>
    <source>
        <strain evidence="1">YC3-6</strain>
    </source>
</reference>
<dbReference type="AlphaFoldDB" id="A0A934NXD2"/>
<keyword evidence="2" id="KW-1185">Reference proteome</keyword>
<dbReference type="Proteomes" id="UP000655868">
    <property type="component" value="Unassembled WGS sequence"/>
</dbReference>
<name>A0A934NXD2_9NOCA</name>
<comment type="caution">
    <text evidence="1">The sequence shown here is derived from an EMBL/GenBank/DDBJ whole genome shotgun (WGS) entry which is preliminary data.</text>
</comment>